<evidence type="ECO:0000313" key="2">
    <source>
        <dbReference type="EMBL" id="CAB4588331.1"/>
    </source>
</evidence>
<dbReference type="PANTHER" id="PTHR45138">
    <property type="entry name" value="REGULATORY COMPONENTS OF SENSORY TRANSDUCTION SYSTEM"/>
    <property type="match status" value="1"/>
</dbReference>
<dbReference type="InterPro" id="IPR029787">
    <property type="entry name" value="Nucleotide_cyclase"/>
</dbReference>
<dbReference type="FunFam" id="3.30.70.270:FF:000001">
    <property type="entry name" value="Diguanylate cyclase domain protein"/>
    <property type="match status" value="1"/>
</dbReference>
<dbReference type="SUPFAM" id="SSF55073">
    <property type="entry name" value="Nucleotide cyclase"/>
    <property type="match status" value="1"/>
</dbReference>
<dbReference type="PROSITE" id="PS50887">
    <property type="entry name" value="GGDEF"/>
    <property type="match status" value="1"/>
</dbReference>
<feature type="domain" description="GGDEF" evidence="1">
    <location>
        <begin position="302"/>
        <end position="434"/>
    </location>
</feature>
<dbReference type="GO" id="GO:1902201">
    <property type="term" value="P:negative regulation of bacterial-type flagellum-dependent cell motility"/>
    <property type="evidence" value="ECO:0007669"/>
    <property type="project" value="TreeGrafter"/>
</dbReference>
<dbReference type="GO" id="GO:0005886">
    <property type="term" value="C:plasma membrane"/>
    <property type="evidence" value="ECO:0007669"/>
    <property type="project" value="TreeGrafter"/>
</dbReference>
<dbReference type="EMBL" id="CAEZSR010000211">
    <property type="protein sequence ID" value="CAB4588331.1"/>
    <property type="molecule type" value="Genomic_DNA"/>
</dbReference>
<evidence type="ECO:0000259" key="1">
    <source>
        <dbReference type="PROSITE" id="PS50887"/>
    </source>
</evidence>
<gene>
    <name evidence="2" type="ORF">UFOPK1493_03594</name>
</gene>
<dbReference type="NCBIfam" id="TIGR00254">
    <property type="entry name" value="GGDEF"/>
    <property type="match status" value="1"/>
</dbReference>
<dbReference type="Pfam" id="PF00990">
    <property type="entry name" value="GGDEF"/>
    <property type="match status" value="1"/>
</dbReference>
<dbReference type="CDD" id="cd01949">
    <property type="entry name" value="GGDEF"/>
    <property type="match status" value="1"/>
</dbReference>
<dbReference type="GO" id="GO:0052621">
    <property type="term" value="F:diguanylate cyclase activity"/>
    <property type="evidence" value="ECO:0007669"/>
    <property type="project" value="TreeGrafter"/>
</dbReference>
<dbReference type="InterPro" id="IPR043128">
    <property type="entry name" value="Rev_trsase/Diguanyl_cyclase"/>
</dbReference>
<sequence length="434" mass="45734">MSVLDPLSRMQADAVEQLRAGDHNEFLVGFLTTSVKLELSNLVAADLDLQTFAQAVVDVLTQHAPIDQCLIGIDPAGLPRIGAAVGFDVELALKHDTLAGHPDTALFAVEQVGAGTLHAQDVPSALRTAGFLGEAASQVATGLTRVVESEHLRRKAAAAKALRVVAGLDERWNVAELSEIAAAFASLPGVCGAAVTATAARFAGSISAEHGRIGVNPVERSFQVDGGLEVRLDLGFVETPDADRLSRLDELADALQLGLDRIEQNIRLAAEADTDQLTGIGNRRRASKALAQARQRADATGEPMSVLLCDLDHFKQVNDRFGHDTGDAVLAAFAGLLSSAVRANDSVVRWGGEEFLVVLPSCNARGAAALAGRLLERCPEACAPALPPEHRQTVSIGIAEYPLVARTPEALVSAADDALYRAKREGRNRHCAAG</sequence>
<protein>
    <submittedName>
        <fullName evidence="2">Unannotated protein</fullName>
    </submittedName>
</protein>
<dbReference type="PANTHER" id="PTHR45138:SF24">
    <property type="entry name" value="DIGUANYLATE CYCLASE DGCC-RELATED"/>
    <property type="match status" value="1"/>
</dbReference>
<reference evidence="2" key="1">
    <citation type="submission" date="2020-05" db="EMBL/GenBank/DDBJ databases">
        <authorList>
            <person name="Chiriac C."/>
            <person name="Salcher M."/>
            <person name="Ghai R."/>
            <person name="Kavagutti S V."/>
        </authorList>
    </citation>
    <scope>NUCLEOTIDE SEQUENCE</scope>
</reference>
<accession>A0A6J6FHG1</accession>
<dbReference type="Gene3D" id="3.30.70.270">
    <property type="match status" value="1"/>
</dbReference>
<dbReference type="SMART" id="SM00267">
    <property type="entry name" value="GGDEF"/>
    <property type="match status" value="1"/>
</dbReference>
<dbReference type="InterPro" id="IPR050469">
    <property type="entry name" value="Diguanylate_Cyclase"/>
</dbReference>
<name>A0A6J6FHG1_9ZZZZ</name>
<organism evidence="2">
    <name type="scientific">freshwater metagenome</name>
    <dbReference type="NCBI Taxonomy" id="449393"/>
    <lineage>
        <taxon>unclassified sequences</taxon>
        <taxon>metagenomes</taxon>
        <taxon>ecological metagenomes</taxon>
    </lineage>
</organism>
<dbReference type="AlphaFoldDB" id="A0A6J6FHG1"/>
<dbReference type="GO" id="GO:0043709">
    <property type="term" value="P:cell adhesion involved in single-species biofilm formation"/>
    <property type="evidence" value="ECO:0007669"/>
    <property type="project" value="TreeGrafter"/>
</dbReference>
<proteinExistence type="predicted"/>
<dbReference type="InterPro" id="IPR000160">
    <property type="entry name" value="GGDEF_dom"/>
</dbReference>